<dbReference type="NCBIfam" id="NF038283">
    <property type="entry name" value="viperin_w_prok"/>
    <property type="match status" value="1"/>
</dbReference>
<dbReference type="InterPro" id="IPR006638">
    <property type="entry name" value="Elp3/MiaA/NifB-like_rSAM"/>
</dbReference>
<evidence type="ECO:0000259" key="9">
    <source>
        <dbReference type="PROSITE" id="PS51918"/>
    </source>
</evidence>
<evidence type="ECO:0000256" key="1">
    <source>
        <dbReference type="ARBA" id="ARBA00001966"/>
    </source>
</evidence>
<dbReference type="GO" id="GO:0003824">
    <property type="term" value="F:catalytic activity"/>
    <property type="evidence" value="ECO:0007669"/>
    <property type="project" value="InterPro"/>
</dbReference>
<evidence type="ECO:0000256" key="5">
    <source>
        <dbReference type="ARBA" id="ARBA00023004"/>
    </source>
</evidence>
<proteinExistence type="predicted"/>
<comment type="cofactor">
    <cofactor evidence="1">
        <name>[4Fe-4S] cluster</name>
        <dbReference type="ChEBI" id="CHEBI:49883"/>
    </cofactor>
</comment>
<organism evidence="10 11">
    <name type="scientific">Massarina eburnea CBS 473.64</name>
    <dbReference type="NCBI Taxonomy" id="1395130"/>
    <lineage>
        <taxon>Eukaryota</taxon>
        <taxon>Fungi</taxon>
        <taxon>Dikarya</taxon>
        <taxon>Ascomycota</taxon>
        <taxon>Pezizomycotina</taxon>
        <taxon>Dothideomycetes</taxon>
        <taxon>Pleosporomycetidae</taxon>
        <taxon>Pleosporales</taxon>
        <taxon>Massarineae</taxon>
        <taxon>Massarinaceae</taxon>
        <taxon>Massarina</taxon>
    </lineage>
</organism>
<keyword evidence="7" id="KW-0051">Antiviral defense</keyword>
<evidence type="ECO:0000256" key="3">
    <source>
        <dbReference type="ARBA" id="ARBA00022691"/>
    </source>
</evidence>
<dbReference type="SUPFAM" id="SSF102114">
    <property type="entry name" value="Radical SAM enzymes"/>
    <property type="match status" value="1"/>
</dbReference>
<dbReference type="GO" id="GO:0051539">
    <property type="term" value="F:4 iron, 4 sulfur cluster binding"/>
    <property type="evidence" value="ECO:0007669"/>
    <property type="project" value="UniProtKB-KW"/>
</dbReference>
<feature type="domain" description="Radical SAM core" evidence="9">
    <location>
        <begin position="1"/>
        <end position="220"/>
    </location>
</feature>
<dbReference type="Gene3D" id="3.20.20.70">
    <property type="entry name" value="Aldolase class I"/>
    <property type="match status" value="1"/>
</dbReference>
<protein>
    <submittedName>
        <fullName evidence="10">Radical SAM enzyme</fullName>
    </submittedName>
</protein>
<dbReference type="PROSITE" id="PS51918">
    <property type="entry name" value="RADICAL_SAM"/>
    <property type="match status" value="1"/>
</dbReference>
<dbReference type="Proteomes" id="UP000799753">
    <property type="component" value="Unassembled WGS sequence"/>
</dbReference>
<keyword evidence="2" id="KW-0004">4Fe-4S</keyword>
<dbReference type="Pfam" id="PF04055">
    <property type="entry name" value="Radical_SAM"/>
    <property type="match status" value="1"/>
</dbReference>
<keyword evidence="11" id="KW-1185">Reference proteome</keyword>
<dbReference type="InterPro" id="IPR058240">
    <property type="entry name" value="rSAM_sf"/>
</dbReference>
<dbReference type="CDD" id="cd01335">
    <property type="entry name" value="Radical_SAM"/>
    <property type="match status" value="1"/>
</dbReference>
<dbReference type="SFLD" id="SFLDG01088">
    <property type="entry name" value="antiviral_proteins"/>
    <property type="match status" value="1"/>
</dbReference>
<dbReference type="SFLD" id="SFLDS00029">
    <property type="entry name" value="Radical_SAM"/>
    <property type="match status" value="1"/>
</dbReference>
<keyword evidence="8" id="KW-0496">Mitochondrion</keyword>
<dbReference type="AlphaFoldDB" id="A0A6A6RW03"/>
<dbReference type="OrthoDB" id="549750at2759"/>
<gene>
    <name evidence="10" type="ORF">P280DRAFT_527691</name>
</gene>
<accession>A0A6A6RW03</accession>
<keyword evidence="4" id="KW-0479">Metal-binding</keyword>
<dbReference type="InterPro" id="IPR013785">
    <property type="entry name" value="Aldolase_TIM"/>
</dbReference>
<evidence type="ECO:0000256" key="8">
    <source>
        <dbReference type="ARBA" id="ARBA00023128"/>
    </source>
</evidence>
<evidence type="ECO:0000313" key="11">
    <source>
        <dbReference type="Proteomes" id="UP000799753"/>
    </source>
</evidence>
<dbReference type="PANTHER" id="PTHR21339">
    <property type="entry name" value="RADICAL S-ADENOSYL METHIONINE DOMAIN-CONTAINING PROTEIN 2"/>
    <property type="match status" value="1"/>
</dbReference>
<sequence length="292" mass="33415">ISVNYHFSRKCNAECKFCFHTELTSYVAPIAEAKASLRLLHNEGMDKLNFAGGEPFLYPQRLGQMCQFTKEELGLPSVSIVSNGTKVTERWLRKYGKYIDILAISCDSFNPDTNNDIGRRDRGSGRAFDNVDQLFRIRGWCRELGIKFKLNTVVCSLNWDEDMLDIVTRLAPFRWKVFQVLIVDGENESEERMRDARSMSVTDEQFDVFCKRHEGVKGFTPESNRLMKSSYLVLDEYLKFLSKGDSSKPNSGKILEVGVQKALSQVDWDQEMFMARGGVYDWSRDPEGGCGE</sequence>
<evidence type="ECO:0000256" key="2">
    <source>
        <dbReference type="ARBA" id="ARBA00022485"/>
    </source>
</evidence>
<keyword evidence="3" id="KW-0949">S-adenosyl-L-methionine</keyword>
<reference evidence="10" key="1">
    <citation type="journal article" date="2020" name="Stud. Mycol.">
        <title>101 Dothideomycetes genomes: a test case for predicting lifestyles and emergence of pathogens.</title>
        <authorList>
            <person name="Haridas S."/>
            <person name="Albert R."/>
            <person name="Binder M."/>
            <person name="Bloem J."/>
            <person name="Labutti K."/>
            <person name="Salamov A."/>
            <person name="Andreopoulos B."/>
            <person name="Baker S."/>
            <person name="Barry K."/>
            <person name="Bills G."/>
            <person name="Bluhm B."/>
            <person name="Cannon C."/>
            <person name="Castanera R."/>
            <person name="Culley D."/>
            <person name="Daum C."/>
            <person name="Ezra D."/>
            <person name="Gonzalez J."/>
            <person name="Henrissat B."/>
            <person name="Kuo A."/>
            <person name="Liang C."/>
            <person name="Lipzen A."/>
            <person name="Lutzoni F."/>
            <person name="Magnuson J."/>
            <person name="Mondo S."/>
            <person name="Nolan M."/>
            <person name="Ohm R."/>
            <person name="Pangilinan J."/>
            <person name="Park H.-J."/>
            <person name="Ramirez L."/>
            <person name="Alfaro M."/>
            <person name="Sun H."/>
            <person name="Tritt A."/>
            <person name="Yoshinaga Y."/>
            <person name="Zwiers L.-H."/>
            <person name="Turgeon B."/>
            <person name="Goodwin S."/>
            <person name="Spatafora J."/>
            <person name="Crous P."/>
            <person name="Grigoriev I."/>
        </authorList>
    </citation>
    <scope>NUCLEOTIDE SEQUENCE</scope>
    <source>
        <strain evidence="10">CBS 473.64</strain>
    </source>
</reference>
<dbReference type="PANTHER" id="PTHR21339:SF0">
    <property type="entry name" value="S-ADENOSYLMETHIONINE-DEPENDENT NUCLEOTIDE DEHYDRATASE RSAD2"/>
    <property type="match status" value="1"/>
</dbReference>
<dbReference type="GO" id="GO:0046872">
    <property type="term" value="F:metal ion binding"/>
    <property type="evidence" value="ECO:0007669"/>
    <property type="project" value="UniProtKB-KW"/>
</dbReference>
<dbReference type="InterPro" id="IPR007197">
    <property type="entry name" value="rSAM"/>
</dbReference>
<keyword evidence="6" id="KW-0411">Iron-sulfur</keyword>
<dbReference type="SMART" id="SM00729">
    <property type="entry name" value="Elp3"/>
    <property type="match status" value="1"/>
</dbReference>
<dbReference type="EMBL" id="MU006787">
    <property type="protein sequence ID" value="KAF2639192.1"/>
    <property type="molecule type" value="Genomic_DNA"/>
</dbReference>
<dbReference type="GO" id="GO:0051607">
    <property type="term" value="P:defense response to virus"/>
    <property type="evidence" value="ECO:0007669"/>
    <property type="project" value="UniProtKB-KW"/>
</dbReference>
<evidence type="ECO:0000256" key="7">
    <source>
        <dbReference type="ARBA" id="ARBA00023118"/>
    </source>
</evidence>
<evidence type="ECO:0000313" key="10">
    <source>
        <dbReference type="EMBL" id="KAF2639192.1"/>
    </source>
</evidence>
<feature type="non-terminal residue" evidence="10">
    <location>
        <position position="1"/>
    </location>
</feature>
<dbReference type="SFLD" id="SFLDF00318">
    <property type="entry name" value="Viperin"/>
    <property type="match status" value="1"/>
</dbReference>
<evidence type="ECO:0000256" key="4">
    <source>
        <dbReference type="ARBA" id="ARBA00022723"/>
    </source>
</evidence>
<keyword evidence="5" id="KW-0408">Iron</keyword>
<dbReference type="InterPro" id="IPR051196">
    <property type="entry name" value="RSAD2/Viperin_antiviral"/>
</dbReference>
<name>A0A6A6RW03_9PLEO</name>
<evidence type="ECO:0000256" key="6">
    <source>
        <dbReference type="ARBA" id="ARBA00023014"/>
    </source>
</evidence>
<dbReference type="SFLD" id="SFLDG01067">
    <property type="entry name" value="SPASM/twitch_domain_containing"/>
    <property type="match status" value="1"/>
</dbReference>